<dbReference type="PANTHER" id="PTHR24221">
    <property type="entry name" value="ATP-BINDING CASSETTE SUB-FAMILY B"/>
    <property type="match status" value="1"/>
</dbReference>
<dbReference type="AlphaFoldDB" id="A0AAD6T8S3"/>
<dbReference type="EMBL" id="JARJCM010000014">
    <property type="protein sequence ID" value="KAJ7041944.1"/>
    <property type="molecule type" value="Genomic_DNA"/>
</dbReference>
<dbReference type="GO" id="GO:0034040">
    <property type="term" value="F:ATPase-coupled lipid transmembrane transporter activity"/>
    <property type="evidence" value="ECO:0007669"/>
    <property type="project" value="TreeGrafter"/>
</dbReference>
<evidence type="ECO:0000259" key="4">
    <source>
        <dbReference type="PROSITE" id="PS50893"/>
    </source>
</evidence>
<keyword evidence="2" id="KW-0067">ATP-binding</keyword>
<reference evidence="5" key="1">
    <citation type="submission" date="2023-03" db="EMBL/GenBank/DDBJ databases">
        <title>Massive genome expansion in bonnet fungi (Mycena s.s.) driven by repeated elements and novel gene families across ecological guilds.</title>
        <authorList>
            <consortium name="Lawrence Berkeley National Laboratory"/>
            <person name="Harder C.B."/>
            <person name="Miyauchi S."/>
            <person name="Viragh M."/>
            <person name="Kuo A."/>
            <person name="Thoen E."/>
            <person name="Andreopoulos B."/>
            <person name="Lu D."/>
            <person name="Skrede I."/>
            <person name="Drula E."/>
            <person name="Henrissat B."/>
            <person name="Morin E."/>
            <person name="Kohler A."/>
            <person name="Barry K."/>
            <person name="LaButti K."/>
            <person name="Morin E."/>
            <person name="Salamov A."/>
            <person name="Lipzen A."/>
            <person name="Mereny Z."/>
            <person name="Hegedus B."/>
            <person name="Baldrian P."/>
            <person name="Stursova M."/>
            <person name="Weitz H."/>
            <person name="Taylor A."/>
            <person name="Grigoriev I.V."/>
            <person name="Nagy L.G."/>
            <person name="Martin F."/>
            <person name="Kauserud H."/>
        </authorList>
    </citation>
    <scope>NUCLEOTIDE SEQUENCE</scope>
    <source>
        <strain evidence="5">CBHHK200</strain>
    </source>
</reference>
<dbReference type="SUPFAM" id="SSF52540">
    <property type="entry name" value="P-loop containing nucleoside triphosphate hydrolases"/>
    <property type="match status" value="1"/>
</dbReference>
<dbReference type="SMART" id="SM00382">
    <property type="entry name" value="AAA"/>
    <property type="match status" value="1"/>
</dbReference>
<accession>A0AAD6T8S3</accession>
<comment type="caution">
    <text evidence="5">The sequence shown here is derived from an EMBL/GenBank/DDBJ whole genome shotgun (WGS) entry which is preliminary data.</text>
</comment>
<dbReference type="Gene3D" id="3.40.50.300">
    <property type="entry name" value="P-loop containing nucleotide triphosphate hydrolases"/>
    <property type="match status" value="1"/>
</dbReference>
<dbReference type="InterPro" id="IPR039421">
    <property type="entry name" value="Type_1_exporter"/>
</dbReference>
<gene>
    <name evidence="5" type="ORF">C8F04DRAFT_1252427</name>
</gene>
<organism evidence="5 6">
    <name type="scientific">Mycena alexandri</name>
    <dbReference type="NCBI Taxonomy" id="1745969"/>
    <lineage>
        <taxon>Eukaryota</taxon>
        <taxon>Fungi</taxon>
        <taxon>Dikarya</taxon>
        <taxon>Basidiomycota</taxon>
        <taxon>Agaricomycotina</taxon>
        <taxon>Agaricomycetes</taxon>
        <taxon>Agaricomycetidae</taxon>
        <taxon>Agaricales</taxon>
        <taxon>Marasmiineae</taxon>
        <taxon>Mycenaceae</taxon>
        <taxon>Mycena</taxon>
    </lineage>
</organism>
<sequence length="565" mass="62473">MICMVLTTAVDWWRARIQSKMKERLTSEFARYILRSKLETDLTGVQANVSSRHSSEASGWYTFKNLLDTVCNVAGVVAQLYLSSTLLSVGHAPIFTVLCLARPILVAVSSKSLSSKPHLVQANDPHFLRMKSLRELGRPMYRQDILTGDIVEHICPEFRRAVNLLGDTDIRDPSLQYQRSNGLASHILTKLARDLPMLYYSANAVYNWAGFNLTAIAALHQCESLLHSTFESAFDSVWTAAEQVNLAKAVYDLEHVVHKMESGDLPYPPLGRPHEQGMAVELRNVSFSYAGSTSNALNNVTLSIKAGQLIIIVGANGSGKSSIVKLLTSLYDATSGSITVDGEDIRSYRLTDRRHATAALTQDHHLFPLSLRENIGIGNPAHVADMGMIRTAAKQGGSEGVIAKQAEDFETVLRQAFGTQYSNGVKTTDKTLLGEAFDKILMTPAADVSGGERQRLAASRTFMRFTSSDVKLVCVDEPSANLDPEAELQLFNNLRLVREGKTMVFVTHRFAHLTKHADLILCMKEGAILESGTHEELMALDGEYRKMSEIQAKAFIEFQDRKSHL</sequence>
<evidence type="ECO:0000256" key="2">
    <source>
        <dbReference type="ARBA" id="ARBA00022840"/>
    </source>
</evidence>
<protein>
    <submittedName>
        <fullName evidence="5">P-loop containing nucleoside triphosphate hydrolase protein</fullName>
    </submittedName>
</protein>
<dbReference type="InterPro" id="IPR003593">
    <property type="entry name" value="AAA+_ATPase"/>
</dbReference>
<dbReference type="InterPro" id="IPR003439">
    <property type="entry name" value="ABC_transporter-like_ATP-bd"/>
</dbReference>
<proteinExistence type="inferred from homology"/>
<keyword evidence="1" id="KW-0547">Nucleotide-binding</keyword>
<evidence type="ECO:0000256" key="3">
    <source>
        <dbReference type="ARBA" id="ARBA00024363"/>
    </source>
</evidence>
<dbReference type="GO" id="GO:0016887">
    <property type="term" value="F:ATP hydrolysis activity"/>
    <property type="evidence" value="ECO:0007669"/>
    <property type="project" value="InterPro"/>
</dbReference>
<evidence type="ECO:0000313" key="5">
    <source>
        <dbReference type="EMBL" id="KAJ7041944.1"/>
    </source>
</evidence>
<evidence type="ECO:0000256" key="1">
    <source>
        <dbReference type="ARBA" id="ARBA00022741"/>
    </source>
</evidence>
<keyword evidence="6" id="KW-1185">Reference proteome</keyword>
<keyword evidence="5" id="KW-0378">Hydrolase</keyword>
<dbReference type="PROSITE" id="PS50893">
    <property type="entry name" value="ABC_TRANSPORTER_2"/>
    <property type="match status" value="1"/>
</dbReference>
<evidence type="ECO:0000313" key="6">
    <source>
        <dbReference type="Proteomes" id="UP001218188"/>
    </source>
</evidence>
<dbReference type="InterPro" id="IPR027417">
    <property type="entry name" value="P-loop_NTPase"/>
</dbReference>
<dbReference type="GO" id="GO:0005524">
    <property type="term" value="F:ATP binding"/>
    <property type="evidence" value="ECO:0007669"/>
    <property type="project" value="UniProtKB-KW"/>
</dbReference>
<dbReference type="Pfam" id="PF00005">
    <property type="entry name" value="ABC_tran"/>
    <property type="match status" value="1"/>
</dbReference>
<name>A0AAD6T8S3_9AGAR</name>
<dbReference type="Proteomes" id="UP001218188">
    <property type="component" value="Unassembled WGS sequence"/>
</dbReference>
<feature type="domain" description="ABC transporter" evidence="4">
    <location>
        <begin position="280"/>
        <end position="550"/>
    </location>
</feature>
<comment type="similarity">
    <text evidence="3">Belongs to the ABC transporter superfamily. ABCB family. Heavy Metal importer (TC 3.A.1.210) subfamily.</text>
</comment>
<dbReference type="PANTHER" id="PTHR24221:SF654">
    <property type="entry name" value="ATP-BINDING CASSETTE SUB-FAMILY B MEMBER 6"/>
    <property type="match status" value="1"/>
</dbReference>